<keyword evidence="2" id="KW-1185">Reference proteome</keyword>
<name>A0ABQ7I270_9MICR</name>
<dbReference type="SUPFAM" id="SSF141678">
    <property type="entry name" value="MAL13P1.257-like"/>
    <property type="match status" value="1"/>
</dbReference>
<dbReference type="EMBL" id="SBIQ01000011">
    <property type="protein sequence ID" value="KAF7684486.1"/>
    <property type="molecule type" value="Genomic_DNA"/>
</dbReference>
<dbReference type="InterPro" id="IPR008584">
    <property type="entry name" value="CXXC_Zn-binding_euk"/>
</dbReference>
<sequence length="164" mass="18660">MKYNIIVEGTFQRIKNLFVEQTYPITFRCCSCGKLHEKEVIVSQDSVRYNDRNEKVALTVKCSDCKKNIFFYVSPPKGSEKYEYAENGEVEELILSLPGNNEYTVSVLEARGCNVEEVKGLTINVLTENGKLWKDVDIIDGFWTGDDKGEVSTIEEMKIIVKGI</sequence>
<proteinExistence type="predicted"/>
<dbReference type="Proteomes" id="UP001516464">
    <property type="component" value="Unassembled WGS sequence"/>
</dbReference>
<evidence type="ECO:0008006" key="3">
    <source>
        <dbReference type="Google" id="ProtNLM"/>
    </source>
</evidence>
<organism evidence="1 2">
    <name type="scientific">Astathelohania contejeani</name>
    <dbReference type="NCBI Taxonomy" id="164912"/>
    <lineage>
        <taxon>Eukaryota</taxon>
        <taxon>Fungi</taxon>
        <taxon>Fungi incertae sedis</taxon>
        <taxon>Microsporidia</taxon>
        <taxon>Astathelohaniidae</taxon>
        <taxon>Astathelohania</taxon>
    </lineage>
</organism>
<evidence type="ECO:0000313" key="2">
    <source>
        <dbReference type="Proteomes" id="UP001516464"/>
    </source>
</evidence>
<dbReference type="Pfam" id="PF05907">
    <property type="entry name" value="CXXC_Zn-b_euk"/>
    <property type="match status" value="1"/>
</dbReference>
<comment type="caution">
    <text evidence="1">The sequence shown here is derived from an EMBL/GenBank/DDBJ whole genome shotgun (WGS) entry which is preliminary data.</text>
</comment>
<reference evidence="1 2" key="1">
    <citation type="submission" date="2019-01" db="EMBL/GenBank/DDBJ databases">
        <title>Genomes sequencing and comparative genomics of infectious freshwater microsporidia, Cucumispora dikerogammari and Thelohania contejeani.</title>
        <authorList>
            <person name="Cormier A."/>
            <person name="Giraud I."/>
            <person name="Wattier R."/>
            <person name="Teixeira M."/>
            <person name="Grandjean F."/>
            <person name="Rigaud T."/>
            <person name="Cordaux R."/>
        </authorList>
    </citation>
    <scope>NUCLEOTIDE SEQUENCE [LARGE SCALE GENOMIC DNA]</scope>
    <source>
        <strain evidence="1">T1</strain>
        <tissue evidence="1">Spores</tissue>
    </source>
</reference>
<evidence type="ECO:0000313" key="1">
    <source>
        <dbReference type="EMBL" id="KAF7684486.1"/>
    </source>
</evidence>
<gene>
    <name evidence="1" type="ORF">TCON_0304</name>
</gene>
<accession>A0ABQ7I270</accession>
<protein>
    <recommendedName>
        <fullName evidence="3">DUF866 domain-containing protein</fullName>
    </recommendedName>
</protein>